<gene>
    <name evidence="7" type="ORF">DNK49_08250</name>
</gene>
<dbReference type="OrthoDB" id="9797028at2"/>
<dbReference type="AlphaFoldDB" id="A0A323UW33"/>
<evidence type="ECO:0000256" key="5">
    <source>
        <dbReference type="ARBA" id="ARBA00023136"/>
    </source>
</evidence>
<evidence type="ECO:0000256" key="2">
    <source>
        <dbReference type="ARBA" id="ARBA00022475"/>
    </source>
</evidence>
<feature type="transmembrane region" description="Helical" evidence="6">
    <location>
        <begin position="24"/>
        <end position="54"/>
    </location>
</feature>
<feature type="transmembrane region" description="Helical" evidence="6">
    <location>
        <begin position="141"/>
        <end position="161"/>
    </location>
</feature>
<dbReference type="PANTHER" id="PTHR30213">
    <property type="entry name" value="INNER MEMBRANE PROTEIN YHJD"/>
    <property type="match status" value="1"/>
</dbReference>
<reference evidence="7 8" key="1">
    <citation type="submission" date="2018-06" db="EMBL/GenBank/DDBJ databases">
        <title>Azoarcus communis strain SWub3 genome.</title>
        <authorList>
            <person name="Zorraquino Salvo V."/>
            <person name="Toubiana D."/>
            <person name="Blumwald E."/>
        </authorList>
    </citation>
    <scope>NUCLEOTIDE SEQUENCE [LARGE SCALE GENOMIC DNA]</scope>
    <source>
        <strain evidence="7 8">SWub3</strain>
    </source>
</reference>
<comment type="subcellular location">
    <subcellularLocation>
        <location evidence="1">Cell membrane</location>
        <topology evidence="1">Multi-pass membrane protein</topology>
    </subcellularLocation>
</comment>
<keyword evidence="2" id="KW-1003">Cell membrane</keyword>
<evidence type="ECO:0000256" key="1">
    <source>
        <dbReference type="ARBA" id="ARBA00004651"/>
    </source>
</evidence>
<evidence type="ECO:0000256" key="6">
    <source>
        <dbReference type="SAM" id="Phobius"/>
    </source>
</evidence>
<feature type="transmembrane region" description="Helical" evidence="6">
    <location>
        <begin position="181"/>
        <end position="202"/>
    </location>
</feature>
<feature type="transmembrane region" description="Helical" evidence="6">
    <location>
        <begin position="245"/>
        <end position="272"/>
    </location>
</feature>
<keyword evidence="3 6" id="KW-0812">Transmembrane</keyword>
<protein>
    <submittedName>
        <fullName evidence="7">YihY/virulence factor BrkB family protein</fullName>
    </submittedName>
</protein>
<dbReference type="GO" id="GO:0005886">
    <property type="term" value="C:plasma membrane"/>
    <property type="evidence" value="ECO:0007669"/>
    <property type="project" value="UniProtKB-SubCell"/>
</dbReference>
<evidence type="ECO:0000313" key="8">
    <source>
        <dbReference type="Proteomes" id="UP000248259"/>
    </source>
</evidence>
<keyword evidence="8" id="KW-1185">Reference proteome</keyword>
<sequence length="317" mass="33540">MSGWLRYWYGVGQRTLKIWLDAQVFIHAAALAFFTVFSVAPVVIVAVTIVGLVLGERAAHGEIAAQLQAAIGPEAAEAVQTAVAGSRIQHSGLLPTIAGFGAMLFGATTVFAQMQNSLNAIWGVAPKPTRNSVLIFIKGRLLSLTVVLGIGFVLLVSLALSVGVRAAVTFAQDWLPLPAPVLLGIDWVVSLIVVTLLFATIFRVLPDVMLDWRDVWLGALVTALLFALGRSLIARYLSTTATASAYGAAGSLVMLLMWVNYSALILLFGAAFTRANVEARGVSVRPRAMAVCVKSVLLEEQAAAAAPVPKPVGLRLP</sequence>
<dbReference type="InterPro" id="IPR017039">
    <property type="entry name" value="Virul_fac_BrkB"/>
</dbReference>
<evidence type="ECO:0000256" key="4">
    <source>
        <dbReference type="ARBA" id="ARBA00022989"/>
    </source>
</evidence>
<dbReference type="RefSeq" id="WP_110523856.1">
    <property type="nucleotide sequence ID" value="NZ_QKOE01000004.1"/>
</dbReference>
<dbReference type="NCBIfam" id="TIGR00765">
    <property type="entry name" value="yihY_not_rbn"/>
    <property type="match status" value="1"/>
</dbReference>
<dbReference type="PANTHER" id="PTHR30213:SF1">
    <property type="entry name" value="INNER MEMBRANE PROTEIN YHJD"/>
    <property type="match status" value="1"/>
</dbReference>
<evidence type="ECO:0000256" key="3">
    <source>
        <dbReference type="ARBA" id="ARBA00022692"/>
    </source>
</evidence>
<organism evidence="7 8">
    <name type="scientific">Parazoarcus communis SWub3 = DSM 12120</name>
    <dbReference type="NCBI Taxonomy" id="1121029"/>
    <lineage>
        <taxon>Bacteria</taxon>
        <taxon>Pseudomonadati</taxon>
        <taxon>Pseudomonadota</taxon>
        <taxon>Betaproteobacteria</taxon>
        <taxon>Rhodocyclales</taxon>
        <taxon>Zoogloeaceae</taxon>
        <taxon>Parazoarcus</taxon>
    </lineage>
</organism>
<keyword evidence="4 6" id="KW-1133">Transmembrane helix</keyword>
<evidence type="ECO:0000313" key="7">
    <source>
        <dbReference type="EMBL" id="PZA17212.1"/>
    </source>
</evidence>
<proteinExistence type="predicted"/>
<dbReference type="EMBL" id="QKOE01000004">
    <property type="protein sequence ID" value="PZA17212.1"/>
    <property type="molecule type" value="Genomic_DNA"/>
</dbReference>
<name>A0A323UW33_9RHOO</name>
<keyword evidence="5 6" id="KW-0472">Membrane</keyword>
<dbReference type="Pfam" id="PF03631">
    <property type="entry name" value="Virul_fac_BrkB"/>
    <property type="match status" value="1"/>
</dbReference>
<feature type="transmembrane region" description="Helical" evidence="6">
    <location>
        <begin position="214"/>
        <end position="233"/>
    </location>
</feature>
<accession>A0A323UW33</accession>
<dbReference type="Proteomes" id="UP000248259">
    <property type="component" value="Unassembled WGS sequence"/>
</dbReference>
<comment type="caution">
    <text evidence="7">The sequence shown here is derived from an EMBL/GenBank/DDBJ whole genome shotgun (WGS) entry which is preliminary data.</text>
</comment>
<dbReference type="PIRSF" id="PIRSF035875">
    <property type="entry name" value="RNase_BN"/>
    <property type="match status" value="1"/>
</dbReference>